<feature type="transmembrane region" description="Helical" evidence="3">
    <location>
        <begin position="93"/>
        <end position="111"/>
    </location>
</feature>
<dbReference type="InterPro" id="IPR000160">
    <property type="entry name" value="GGDEF_dom"/>
</dbReference>
<sequence>MPTSTLPTGPAIALVCLLIGFLCHVARRYRPDPALRLLEIATVSAAMGIPLVVMRPPVPDFLAVPVGNSALMFSLALFWQAACQLNGRPLSRIGLVVPVLIWLGFCALPLFRHSFVMRVEIAMAMAIALVVLARRQLIRLPCETRARRILILISGLHILSCVGRGILVALPSLAGWVPLMLASIPFEMLIYIVLWPGLMLTLVAERAILEARAASLRDDMTGVLNRRGFWQMAEAVQVRGVLLFDIDHFKRVNDTFGHATGDCVIRHFSMVATAVVGGDAVFGRIGGEEFAVAVSGLSPDALGALAERVRAAFERTPLSDDLLATVSIGYAPATIPDRPLGEQMALADAALYCAKQRGRNRVESAPPEGASVAGVLVGIGRRAGESEKSRLVAPNAVMADPQGRA</sequence>
<dbReference type="PANTHER" id="PTHR45138:SF9">
    <property type="entry name" value="DIGUANYLATE CYCLASE DGCM-RELATED"/>
    <property type="match status" value="1"/>
</dbReference>
<dbReference type="InterPro" id="IPR050469">
    <property type="entry name" value="Diguanylate_Cyclase"/>
</dbReference>
<keyword evidence="3" id="KW-0812">Transmembrane</keyword>
<dbReference type="SUPFAM" id="SSF55073">
    <property type="entry name" value="Nucleotide cyclase"/>
    <property type="match status" value="1"/>
</dbReference>
<dbReference type="RefSeq" id="WP_182985262.1">
    <property type="nucleotide sequence ID" value="NZ_JABEQD010000002.1"/>
</dbReference>
<dbReference type="EC" id="2.7.7.65" evidence="1"/>
<accession>A0A7W4IRB3</accession>
<dbReference type="CDD" id="cd01949">
    <property type="entry name" value="GGDEF"/>
    <property type="match status" value="1"/>
</dbReference>
<dbReference type="NCBIfam" id="TIGR00254">
    <property type="entry name" value="GGDEF"/>
    <property type="match status" value="1"/>
</dbReference>
<evidence type="ECO:0000313" key="6">
    <source>
        <dbReference type="Proteomes" id="UP000559860"/>
    </source>
</evidence>
<feature type="transmembrane region" description="Helical" evidence="3">
    <location>
        <begin position="6"/>
        <end position="25"/>
    </location>
</feature>
<dbReference type="GO" id="GO:0052621">
    <property type="term" value="F:diguanylate cyclase activity"/>
    <property type="evidence" value="ECO:0007669"/>
    <property type="project" value="UniProtKB-EC"/>
</dbReference>
<evidence type="ECO:0000256" key="1">
    <source>
        <dbReference type="ARBA" id="ARBA00012528"/>
    </source>
</evidence>
<dbReference type="GO" id="GO:0043709">
    <property type="term" value="P:cell adhesion involved in single-species biofilm formation"/>
    <property type="evidence" value="ECO:0007669"/>
    <property type="project" value="TreeGrafter"/>
</dbReference>
<feature type="transmembrane region" description="Helical" evidence="3">
    <location>
        <begin position="149"/>
        <end position="170"/>
    </location>
</feature>
<dbReference type="EMBL" id="JABEQD010000002">
    <property type="protein sequence ID" value="MBB2167645.1"/>
    <property type="molecule type" value="Genomic_DNA"/>
</dbReference>
<dbReference type="GO" id="GO:0005886">
    <property type="term" value="C:plasma membrane"/>
    <property type="evidence" value="ECO:0007669"/>
    <property type="project" value="TreeGrafter"/>
</dbReference>
<dbReference type="InterPro" id="IPR029787">
    <property type="entry name" value="Nucleotide_cyclase"/>
</dbReference>
<feature type="transmembrane region" description="Helical" evidence="3">
    <location>
        <begin position="61"/>
        <end position="81"/>
    </location>
</feature>
<organism evidence="5 6">
    <name type="scientific">Gluconacetobacter aggeris</name>
    <dbReference type="NCBI Taxonomy" id="1286186"/>
    <lineage>
        <taxon>Bacteria</taxon>
        <taxon>Pseudomonadati</taxon>
        <taxon>Pseudomonadota</taxon>
        <taxon>Alphaproteobacteria</taxon>
        <taxon>Acetobacterales</taxon>
        <taxon>Acetobacteraceae</taxon>
        <taxon>Gluconacetobacter</taxon>
    </lineage>
</organism>
<comment type="caution">
    <text evidence="5">The sequence shown here is derived from an EMBL/GenBank/DDBJ whole genome shotgun (WGS) entry which is preliminary data.</text>
</comment>
<evidence type="ECO:0000256" key="3">
    <source>
        <dbReference type="SAM" id="Phobius"/>
    </source>
</evidence>
<dbReference type="AlphaFoldDB" id="A0A7W4IRB3"/>
<dbReference type="PROSITE" id="PS50887">
    <property type="entry name" value="GGDEF"/>
    <property type="match status" value="1"/>
</dbReference>
<evidence type="ECO:0000256" key="2">
    <source>
        <dbReference type="ARBA" id="ARBA00034247"/>
    </source>
</evidence>
<dbReference type="PANTHER" id="PTHR45138">
    <property type="entry name" value="REGULATORY COMPONENTS OF SENSORY TRANSDUCTION SYSTEM"/>
    <property type="match status" value="1"/>
</dbReference>
<dbReference type="Pfam" id="PF00990">
    <property type="entry name" value="GGDEF"/>
    <property type="match status" value="1"/>
</dbReference>
<feature type="transmembrane region" description="Helical" evidence="3">
    <location>
        <begin position="37"/>
        <end position="55"/>
    </location>
</feature>
<proteinExistence type="predicted"/>
<dbReference type="SMART" id="SM00267">
    <property type="entry name" value="GGDEF"/>
    <property type="match status" value="1"/>
</dbReference>
<feature type="transmembrane region" description="Helical" evidence="3">
    <location>
        <begin position="176"/>
        <end position="203"/>
    </location>
</feature>
<evidence type="ECO:0000313" key="5">
    <source>
        <dbReference type="EMBL" id="MBB2167645.1"/>
    </source>
</evidence>
<dbReference type="InterPro" id="IPR043128">
    <property type="entry name" value="Rev_trsase/Diguanyl_cyclase"/>
</dbReference>
<protein>
    <recommendedName>
        <fullName evidence="1">diguanylate cyclase</fullName>
        <ecNumber evidence="1">2.7.7.65</ecNumber>
    </recommendedName>
</protein>
<keyword evidence="3" id="KW-0472">Membrane</keyword>
<dbReference type="GO" id="GO:1902201">
    <property type="term" value="P:negative regulation of bacterial-type flagellum-dependent cell motility"/>
    <property type="evidence" value="ECO:0007669"/>
    <property type="project" value="TreeGrafter"/>
</dbReference>
<comment type="catalytic activity">
    <reaction evidence="2">
        <text>2 GTP = 3',3'-c-di-GMP + 2 diphosphate</text>
        <dbReference type="Rhea" id="RHEA:24898"/>
        <dbReference type="ChEBI" id="CHEBI:33019"/>
        <dbReference type="ChEBI" id="CHEBI:37565"/>
        <dbReference type="ChEBI" id="CHEBI:58805"/>
        <dbReference type="EC" id="2.7.7.65"/>
    </reaction>
</comment>
<reference evidence="5 6" key="1">
    <citation type="submission" date="2020-04" db="EMBL/GenBank/DDBJ databases">
        <title>Description of novel Gluconacetobacter.</title>
        <authorList>
            <person name="Sombolestani A."/>
        </authorList>
    </citation>
    <scope>NUCLEOTIDE SEQUENCE [LARGE SCALE GENOMIC DNA]</scope>
    <source>
        <strain evidence="5 6">LMG 27801</strain>
    </source>
</reference>
<name>A0A7W4IRB3_9PROT</name>
<keyword evidence="6" id="KW-1185">Reference proteome</keyword>
<feature type="domain" description="GGDEF" evidence="4">
    <location>
        <begin position="237"/>
        <end position="367"/>
    </location>
</feature>
<gene>
    <name evidence="5" type="ORF">HLH36_04620</name>
</gene>
<feature type="transmembrane region" description="Helical" evidence="3">
    <location>
        <begin position="117"/>
        <end position="137"/>
    </location>
</feature>
<dbReference type="Proteomes" id="UP000559860">
    <property type="component" value="Unassembled WGS sequence"/>
</dbReference>
<keyword evidence="3" id="KW-1133">Transmembrane helix</keyword>
<dbReference type="Gene3D" id="3.30.70.270">
    <property type="match status" value="1"/>
</dbReference>
<evidence type="ECO:0000259" key="4">
    <source>
        <dbReference type="PROSITE" id="PS50887"/>
    </source>
</evidence>